<name>A0A0W0VJE0_9GAMM</name>
<dbReference type="OrthoDB" id="9933018at2"/>
<dbReference type="EMBL" id="LNYK01000033">
    <property type="protein sequence ID" value="KTD19897.1"/>
    <property type="molecule type" value="Genomic_DNA"/>
</dbReference>
<feature type="transmembrane region" description="Helical" evidence="1">
    <location>
        <begin position="6"/>
        <end position="26"/>
    </location>
</feature>
<dbReference type="PATRIC" id="fig|45068.5.peg.2251"/>
<dbReference type="STRING" id="45068.Llon_2069"/>
<gene>
    <name evidence="2" type="ORF">Llon_2069</name>
</gene>
<keyword evidence="1" id="KW-0472">Membrane</keyword>
<evidence type="ECO:0000313" key="2">
    <source>
        <dbReference type="EMBL" id="KTD19897.1"/>
    </source>
</evidence>
<reference evidence="2 3" key="1">
    <citation type="submission" date="2015-11" db="EMBL/GenBank/DDBJ databases">
        <title>Genomic analysis of 38 Legionella species identifies large and diverse effector repertoires.</title>
        <authorList>
            <person name="Burstein D."/>
            <person name="Amaro F."/>
            <person name="Zusman T."/>
            <person name="Lifshitz Z."/>
            <person name="Cohen O."/>
            <person name="Gilbert J.A."/>
            <person name="Pupko T."/>
            <person name="Shuman H.A."/>
            <person name="Segal G."/>
        </authorList>
    </citation>
    <scope>NUCLEOTIDE SEQUENCE [LARGE SCALE GENOMIC DNA]</scope>
    <source>
        <strain evidence="2 3">ATCC 49505</strain>
    </source>
</reference>
<evidence type="ECO:0000313" key="3">
    <source>
        <dbReference type="Proteomes" id="UP000054997"/>
    </source>
</evidence>
<sequence>MITSLLILGIFVIIIGGMLIFTPHLLEKINAYLSKKIFTDKDVFAHRLVVAVIFIASGIWFILTYVYYA</sequence>
<protein>
    <recommendedName>
        <fullName evidence="4">Transmembrane protein</fullName>
    </recommendedName>
</protein>
<accession>A0A0W0VJE0</accession>
<proteinExistence type="predicted"/>
<keyword evidence="1" id="KW-1133">Transmembrane helix</keyword>
<evidence type="ECO:0000256" key="1">
    <source>
        <dbReference type="SAM" id="Phobius"/>
    </source>
</evidence>
<comment type="caution">
    <text evidence="2">The sequence shown here is derived from an EMBL/GenBank/DDBJ whole genome shotgun (WGS) entry which is preliminary data.</text>
</comment>
<keyword evidence="3" id="KW-1185">Reference proteome</keyword>
<keyword evidence="1" id="KW-0812">Transmembrane</keyword>
<feature type="transmembrane region" description="Helical" evidence="1">
    <location>
        <begin position="47"/>
        <end position="68"/>
    </location>
</feature>
<dbReference type="RefSeq" id="WP_058530023.1">
    <property type="nucleotide sequence ID" value="NZ_CAAAHZ010000011.1"/>
</dbReference>
<organism evidence="2 3">
    <name type="scientific">Legionella londiniensis</name>
    <dbReference type="NCBI Taxonomy" id="45068"/>
    <lineage>
        <taxon>Bacteria</taxon>
        <taxon>Pseudomonadati</taxon>
        <taxon>Pseudomonadota</taxon>
        <taxon>Gammaproteobacteria</taxon>
        <taxon>Legionellales</taxon>
        <taxon>Legionellaceae</taxon>
        <taxon>Legionella</taxon>
    </lineage>
</organism>
<evidence type="ECO:0008006" key="4">
    <source>
        <dbReference type="Google" id="ProtNLM"/>
    </source>
</evidence>
<dbReference type="Proteomes" id="UP000054997">
    <property type="component" value="Unassembled WGS sequence"/>
</dbReference>
<dbReference type="AlphaFoldDB" id="A0A0W0VJE0"/>